<gene>
    <name evidence="1" type="ORF">CK503_02420</name>
</gene>
<dbReference type="EMBL" id="NSKE01000002">
    <property type="protein sequence ID" value="PAU95073.1"/>
    <property type="molecule type" value="Genomic_DNA"/>
</dbReference>
<name>A0A2A2GDV5_9BACT</name>
<dbReference type="RefSeq" id="WP_095605200.1">
    <property type="nucleotide sequence ID" value="NZ_NSKE01000002.1"/>
</dbReference>
<keyword evidence="2" id="KW-1185">Reference proteome</keyword>
<protein>
    <recommendedName>
        <fullName evidence="3">DUF4235 domain-containing protein</fullName>
    </recommendedName>
</protein>
<comment type="caution">
    <text evidence="1">The sequence shown here is derived from an EMBL/GenBank/DDBJ whole genome shotgun (WGS) entry which is preliminary data.</text>
</comment>
<accession>A0A2A2GDV5</accession>
<evidence type="ECO:0000313" key="1">
    <source>
        <dbReference type="EMBL" id="PAU95073.1"/>
    </source>
</evidence>
<evidence type="ECO:0008006" key="3">
    <source>
        <dbReference type="Google" id="ProtNLM"/>
    </source>
</evidence>
<evidence type="ECO:0000313" key="2">
    <source>
        <dbReference type="Proteomes" id="UP000218831"/>
    </source>
</evidence>
<dbReference type="OrthoDB" id="1524948at2"/>
<reference evidence="1 2" key="1">
    <citation type="submission" date="2017-08" db="EMBL/GenBank/DDBJ databases">
        <title>Aliifodinibius alkalisoli sp. nov., isolated from saline alkaline soil.</title>
        <authorList>
            <person name="Liu D."/>
            <person name="Zhang G."/>
        </authorList>
    </citation>
    <scope>NUCLEOTIDE SEQUENCE [LARGE SCALE GENOMIC DNA]</scope>
    <source>
        <strain evidence="1 2">WN023</strain>
    </source>
</reference>
<dbReference type="AlphaFoldDB" id="A0A2A2GDV5"/>
<proteinExistence type="predicted"/>
<dbReference type="InterPro" id="IPR025329">
    <property type="entry name" value="DUF4235"/>
</dbReference>
<dbReference type="Proteomes" id="UP000218831">
    <property type="component" value="Unassembled WGS sequence"/>
</dbReference>
<dbReference type="Pfam" id="PF14019">
    <property type="entry name" value="DUF4235"/>
    <property type="match status" value="1"/>
</dbReference>
<organism evidence="1 2">
    <name type="scientific">Fodinibius salipaludis</name>
    <dbReference type="NCBI Taxonomy" id="2032627"/>
    <lineage>
        <taxon>Bacteria</taxon>
        <taxon>Pseudomonadati</taxon>
        <taxon>Balneolota</taxon>
        <taxon>Balneolia</taxon>
        <taxon>Balneolales</taxon>
        <taxon>Balneolaceae</taxon>
        <taxon>Fodinibius</taxon>
    </lineage>
</organism>
<sequence length="80" mass="8998">MNDNTVKKLIAASASVIVGYTLKQLAQKKWKDVYDEEPPTTHPSEEINWKKVIIWSVVTGTVISSAKLATKRYLTHKLDA</sequence>